<dbReference type="AlphaFoldDB" id="A0AAE0KPD3"/>
<evidence type="ECO:0000313" key="3">
    <source>
        <dbReference type="Proteomes" id="UP001190700"/>
    </source>
</evidence>
<dbReference type="InterPro" id="IPR000742">
    <property type="entry name" value="EGF"/>
</dbReference>
<feature type="non-terminal residue" evidence="2">
    <location>
        <position position="1"/>
    </location>
</feature>
<feature type="domain" description="EGF-like" evidence="1">
    <location>
        <begin position="60"/>
        <end position="99"/>
    </location>
</feature>
<dbReference type="EMBL" id="LGRX02022150">
    <property type="protein sequence ID" value="KAK3255901.1"/>
    <property type="molecule type" value="Genomic_DNA"/>
</dbReference>
<accession>A0AAE0KPD3</accession>
<comment type="caution">
    <text evidence="2">The sequence shown here is derived from an EMBL/GenBank/DDBJ whole genome shotgun (WGS) entry which is preliminary data.</text>
</comment>
<keyword evidence="3" id="KW-1185">Reference proteome</keyword>
<protein>
    <recommendedName>
        <fullName evidence="1">EGF-like domain-containing protein</fullName>
    </recommendedName>
</protein>
<organism evidence="2 3">
    <name type="scientific">Cymbomonas tetramitiformis</name>
    <dbReference type="NCBI Taxonomy" id="36881"/>
    <lineage>
        <taxon>Eukaryota</taxon>
        <taxon>Viridiplantae</taxon>
        <taxon>Chlorophyta</taxon>
        <taxon>Pyramimonadophyceae</taxon>
        <taxon>Pyramimonadales</taxon>
        <taxon>Pyramimonadaceae</taxon>
        <taxon>Cymbomonas</taxon>
    </lineage>
</organism>
<feature type="domain" description="EGF-like" evidence="1">
    <location>
        <begin position="15"/>
        <end position="56"/>
    </location>
</feature>
<reference evidence="2 3" key="1">
    <citation type="journal article" date="2015" name="Genome Biol. Evol.">
        <title>Comparative Genomics of a Bacterivorous Green Alga Reveals Evolutionary Causalities and Consequences of Phago-Mixotrophic Mode of Nutrition.</title>
        <authorList>
            <person name="Burns J.A."/>
            <person name="Paasch A."/>
            <person name="Narechania A."/>
            <person name="Kim E."/>
        </authorList>
    </citation>
    <scope>NUCLEOTIDE SEQUENCE [LARGE SCALE GENOMIC DNA]</scope>
    <source>
        <strain evidence="2 3">PLY_AMNH</strain>
    </source>
</reference>
<evidence type="ECO:0000313" key="2">
    <source>
        <dbReference type="EMBL" id="KAK3255901.1"/>
    </source>
</evidence>
<proteinExistence type="predicted"/>
<gene>
    <name evidence="2" type="ORF">CYMTET_34941</name>
</gene>
<evidence type="ECO:0000259" key="1">
    <source>
        <dbReference type="SMART" id="SM00181"/>
    </source>
</evidence>
<sequence length="142" mass="15045">GYFGTGEVGCRVRGSCLTENGGCDPLTSCISSADSGDVECGGCPAGYSGTGDTACVDTDGCAQEPCFPGVECADTPAPGEGRTCGTCPEGFWETWGTCEPCDLQLTLDPLMATVIHLMFHRVHTLFCIRIYFRFSEFEKVAD</sequence>
<dbReference type="Proteomes" id="UP001190700">
    <property type="component" value="Unassembled WGS sequence"/>
</dbReference>
<dbReference type="SMART" id="SM00181">
    <property type="entry name" value="EGF"/>
    <property type="match status" value="2"/>
</dbReference>
<name>A0AAE0KPD3_9CHLO</name>
<dbReference type="Gene3D" id="2.10.25.10">
    <property type="entry name" value="Laminin"/>
    <property type="match status" value="1"/>
</dbReference>